<dbReference type="CDD" id="cd11378">
    <property type="entry name" value="DUF296"/>
    <property type="match status" value="1"/>
</dbReference>
<accession>A0A1D1ZIV6</accession>
<keyword evidence="3" id="KW-0238">DNA-binding</keyword>
<gene>
    <name evidence="3" type="primary">ESC_30</name>
    <name evidence="3" type="ORF">g.21224</name>
</gene>
<dbReference type="GO" id="GO:0005634">
    <property type="term" value="C:nucleus"/>
    <property type="evidence" value="ECO:0007669"/>
    <property type="project" value="TreeGrafter"/>
</dbReference>
<protein>
    <submittedName>
        <fullName evidence="3">Putative DNA-binding protein ESCAROLA</fullName>
    </submittedName>
</protein>
<evidence type="ECO:0000256" key="1">
    <source>
        <dbReference type="SAM" id="MobiDB-lite"/>
    </source>
</evidence>
<reference evidence="3" key="1">
    <citation type="submission" date="2015-07" db="EMBL/GenBank/DDBJ databases">
        <title>Transcriptome Assembly of Anthurium amnicola.</title>
        <authorList>
            <person name="Suzuki J."/>
        </authorList>
    </citation>
    <scope>NUCLEOTIDE SEQUENCE</scope>
</reference>
<proteinExistence type="predicted"/>
<dbReference type="PANTHER" id="PTHR31100">
    <property type="entry name" value="AT-HOOK MOTIF NUCLEAR-LOCALIZED PROTEIN 15"/>
    <property type="match status" value="1"/>
</dbReference>
<feature type="compositionally biased region" description="Basic and acidic residues" evidence="1">
    <location>
        <begin position="48"/>
        <end position="61"/>
    </location>
</feature>
<name>A0A1D1ZIV6_9ARAE</name>
<dbReference type="GO" id="GO:0003680">
    <property type="term" value="F:minor groove of adenine-thymine-rich DNA binding"/>
    <property type="evidence" value="ECO:0007669"/>
    <property type="project" value="InterPro"/>
</dbReference>
<dbReference type="InterPro" id="IPR014476">
    <property type="entry name" value="AHL15-29"/>
</dbReference>
<sequence length="210" mass="22196">MDPITASTNGHRLPPPFCTREFQQHLPFPLQHHLQLLRQQRQLNLQEHHLQRQPDPEDERSGSSFPHGGTKGEAAREQEESTAADGNDNSGADGGQLLEGKELAGVTSASSSGPGAGEGDACRRPRGRPAGSKNKAKPPIVITQDSPNALRTHLMEIAGGCDVCESIGAFARRRQRGVCVLGGSGAVANVTLRQPGAPGGAVALHGRFEI</sequence>
<evidence type="ECO:0000259" key="2">
    <source>
        <dbReference type="PROSITE" id="PS51742"/>
    </source>
</evidence>
<feature type="region of interest" description="Disordered" evidence="1">
    <location>
        <begin position="48"/>
        <end position="140"/>
    </location>
</feature>
<dbReference type="Pfam" id="PF03479">
    <property type="entry name" value="PCC"/>
    <property type="match status" value="1"/>
</dbReference>
<dbReference type="SUPFAM" id="SSF117856">
    <property type="entry name" value="AF0104/ALDC/Ptd012-like"/>
    <property type="match status" value="1"/>
</dbReference>
<evidence type="ECO:0000313" key="3">
    <source>
        <dbReference type="EMBL" id="JAT66731.1"/>
    </source>
</evidence>
<dbReference type="Gene3D" id="3.30.1330.80">
    <property type="entry name" value="Hypothetical protein, similar to alpha- acetolactate decarboxylase, domain 2"/>
    <property type="match status" value="1"/>
</dbReference>
<dbReference type="AlphaFoldDB" id="A0A1D1ZIV6"/>
<dbReference type="EMBL" id="GDJX01001205">
    <property type="protein sequence ID" value="JAT66731.1"/>
    <property type="molecule type" value="Transcribed_RNA"/>
</dbReference>
<feature type="non-terminal residue" evidence="3">
    <location>
        <position position="210"/>
    </location>
</feature>
<dbReference type="PANTHER" id="PTHR31100:SF14">
    <property type="entry name" value="AT-HOOK MOTIF NUCLEAR-LOCALIZED PROTEIN 15"/>
    <property type="match status" value="1"/>
</dbReference>
<feature type="compositionally biased region" description="Low complexity" evidence="1">
    <location>
        <begin position="104"/>
        <end position="113"/>
    </location>
</feature>
<dbReference type="GO" id="GO:0003700">
    <property type="term" value="F:DNA-binding transcription factor activity"/>
    <property type="evidence" value="ECO:0007669"/>
    <property type="project" value="TreeGrafter"/>
</dbReference>
<dbReference type="PROSITE" id="PS51742">
    <property type="entry name" value="PPC"/>
    <property type="match status" value="1"/>
</dbReference>
<feature type="domain" description="PPC" evidence="2">
    <location>
        <begin position="147"/>
        <end position="210"/>
    </location>
</feature>
<dbReference type="InterPro" id="IPR005175">
    <property type="entry name" value="PPC_dom"/>
</dbReference>
<organism evidence="3">
    <name type="scientific">Anthurium amnicola</name>
    <dbReference type="NCBI Taxonomy" id="1678845"/>
    <lineage>
        <taxon>Eukaryota</taxon>
        <taxon>Viridiplantae</taxon>
        <taxon>Streptophyta</taxon>
        <taxon>Embryophyta</taxon>
        <taxon>Tracheophyta</taxon>
        <taxon>Spermatophyta</taxon>
        <taxon>Magnoliopsida</taxon>
        <taxon>Liliopsida</taxon>
        <taxon>Araceae</taxon>
        <taxon>Pothoideae</taxon>
        <taxon>Potheae</taxon>
        <taxon>Anthurium</taxon>
    </lineage>
</organism>